<name>A0A5S9IIW3_UABAM</name>
<dbReference type="EMBL" id="AP019860">
    <property type="protein sequence ID" value="BBM82211.1"/>
    <property type="molecule type" value="Genomic_DNA"/>
</dbReference>
<feature type="transmembrane region" description="Helical" evidence="1">
    <location>
        <begin position="57"/>
        <end position="82"/>
    </location>
</feature>
<protein>
    <submittedName>
        <fullName evidence="2">Uncharacterized protein</fullName>
    </submittedName>
</protein>
<evidence type="ECO:0000313" key="3">
    <source>
        <dbReference type="Proteomes" id="UP000326354"/>
    </source>
</evidence>
<keyword evidence="1" id="KW-0812">Transmembrane</keyword>
<evidence type="ECO:0000313" key="2">
    <source>
        <dbReference type="EMBL" id="BBM82211.1"/>
    </source>
</evidence>
<dbReference type="KEGG" id="uam:UABAM_00554"/>
<gene>
    <name evidence="2" type="ORF">UABAM_00554</name>
</gene>
<keyword evidence="3" id="KW-1185">Reference proteome</keyword>
<evidence type="ECO:0000256" key="1">
    <source>
        <dbReference type="SAM" id="Phobius"/>
    </source>
</evidence>
<organism evidence="2 3">
    <name type="scientific">Uabimicrobium amorphum</name>
    <dbReference type="NCBI Taxonomy" id="2596890"/>
    <lineage>
        <taxon>Bacteria</taxon>
        <taxon>Pseudomonadati</taxon>
        <taxon>Planctomycetota</taxon>
        <taxon>Candidatus Uabimicrobiia</taxon>
        <taxon>Candidatus Uabimicrobiales</taxon>
        <taxon>Candidatus Uabimicrobiaceae</taxon>
        <taxon>Candidatus Uabimicrobium</taxon>
    </lineage>
</organism>
<accession>A0A5S9IIW3</accession>
<feature type="transmembrane region" description="Helical" evidence="1">
    <location>
        <begin position="31"/>
        <end position="50"/>
    </location>
</feature>
<keyword evidence="1" id="KW-0472">Membrane</keyword>
<sequence length="83" mass="9678">MQKHNIIYKNLAYYVLNKHSLSSLRKQGPSVYELIFHCWFPAYAGMTWICESLLKKFLLLAYTGMTHVIGADIFAKSIYFLLI</sequence>
<reference evidence="2 3" key="1">
    <citation type="submission" date="2019-08" db="EMBL/GenBank/DDBJ databases">
        <title>Complete genome sequence of Candidatus Uab amorphum.</title>
        <authorList>
            <person name="Shiratori T."/>
            <person name="Suzuki S."/>
            <person name="Kakizawa Y."/>
            <person name="Ishida K."/>
        </authorList>
    </citation>
    <scope>NUCLEOTIDE SEQUENCE [LARGE SCALE GENOMIC DNA]</scope>
    <source>
        <strain evidence="2 3">SRT547</strain>
    </source>
</reference>
<dbReference type="Proteomes" id="UP000326354">
    <property type="component" value="Chromosome"/>
</dbReference>
<proteinExistence type="predicted"/>
<keyword evidence="1" id="KW-1133">Transmembrane helix</keyword>
<dbReference type="AlphaFoldDB" id="A0A5S9IIW3"/>